<dbReference type="Pfam" id="PF01526">
    <property type="entry name" value="DDE_Tnp_Tn3"/>
    <property type="match status" value="1"/>
</dbReference>
<evidence type="ECO:0000313" key="3">
    <source>
        <dbReference type="Proteomes" id="UP000005615"/>
    </source>
</evidence>
<comment type="caution">
    <text evidence="2">The sequence shown here is derived from an EMBL/GenBank/DDBJ whole genome shotgun (WGS) entry which is preliminary data.</text>
</comment>
<organism evidence="2 3">
    <name type="scientific">Aequoribacter fuscus</name>
    <dbReference type="NCBI Taxonomy" id="2518989"/>
    <lineage>
        <taxon>Bacteria</taxon>
        <taxon>Pseudomonadati</taxon>
        <taxon>Pseudomonadota</taxon>
        <taxon>Gammaproteobacteria</taxon>
        <taxon>Cellvibrionales</taxon>
        <taxon>Halieaceae</taxon>
        <taxon>Aequoribacter</taxon>
    </lineage>
</organism>
<feature type="domain" description="Tn3 transposase DDE" evidence="1">
    <location>
        <begin position="1"/>
        <end position="57"/>
    </location>
</feature>
<dbReference type="EMBL" id="AEIG01000051">
    <property type="protein sequence ID" value="EGG29442.1"/>
    <property type="molecule type" value="Genomic_DNA"/>
</dbReference>
<dbReference type="STRING" id="2518989.IMCC3088_1778"/>
<protein>
    <submittedName>
        <fullName evidence="2">Transposase</fullName>
    </submittedName>
</protein>
<accession>F3L2K4</accession>
<dbReference type="GO" id="GO:0004803">
    <property type="term" value="F:transposase activity"/>
    <property type="evidence" value="ECO:0007669"/>
    <property type="project" value="InterPro"/>
</dbReference>
<dbReference type="GO" id="GO:0006313">
    <property type="term" value="P:DNA transposition"/>
    <property type="evidence" value="ECO:0007669"/>
    <property type="project" value="InterPro"/>
</dbReference>
<reference evidence="2 3" key="1">
    <citation type="journal article" date="2011" name="J. Bacteriol.">
        <title>Genome sequence of strain IMCC3088, a proteorhodopsin-containing marine bacterium belonging to the OM60/NOR5 clade.</title>
        <authorList>
            <person name="Jang Y."/>
            <person name="Oh H.M."/>
            <person name="Kang I."/>
            <person name="Lee K."/>
            <person name="Yang S.J."/>
            <person name="Cho J.C."/>
        </authorList>
    </citation>
    <scope>NUCLEOTIDE SEQUENCE [LARGE SCALE GENOMIC DNA]</scope>
    <source>
        <strain evidence="2 3">IMCC3088</strain>
    </source>
</reference>
<dbReference type="InterPro" id="IPR002513">
    <property type="entry name" value="Tn3_Tnp_DDE_dom"/>
</dbReference>
<dbReference type="Proteomes" id="UP000005615">
    <property type="component" value="Unassembled WGS sequence"/>
</dbReference>
<evidence type="ECO:0000313" key="2">
    <source>
        <dbReference type="EMBL" id="EGG29442.1"/>
    </source>
</evidence>
<dbReference type="AlphaFoldDB" id="F3L2K4"/>
<dbReference type="eggNOG" id="COG4644">
    <property type="taxonomic scope" value="Bacteria"/>
</dbReference>
<name>F3L2K4_9GAMM</name>
<evidence type="ECO:0000259" key="1">
    <source>
        <dbReference type="Pfam" id="PF01526"/>
    </source>
</evidence>
<keyword evidence="3" id="KW-1185">Reference proteome</keyword>
<proteinExistence type="predicted"/>
<gene>
    <name evidence="2" type="ORF">IMCC3088_1778</name>
</gene>
<sequence length="77" mass="8838">MNFALLDLFGYRFAPRYAQVGRVINELFNITEDKNQQVHISLRKPINTQRIMAHWDNNPADCRLFGSAQDQSGQVSA</sequence>